<reference evidence="7" key="1">
    <citation type="submission" date="2008-03" db="EMBL/GenBank/DDBJ databases">
        <title>Complete sequence of Thermoproteus neutrophilus V24Sta.</title>
        <authorList>
            <consortium name="US DOE Joint Genome Institute"/>
            <person name="Copeland A."/>
            <person name="Lucas S."/>
            <person name="Lapidus A."/>
            <person name="Glavina del Rio T."/>
            <person name="Dalin E."/>
            <person name="Tice H."/>
            <person name="Bruce D."/>
            <person name="Goodwin L."/>
            <person name="Pitluck S."/>
            <person name="Sims D."/>
            <person name="Brettin T."/>
            <person name="Detter J.C."/>
            <person name="Han C."/>
            <person name="Kuske C.R."/>
            <person name="Schmutz J."/>
            <person name="Larimer F."/>
            <person name="Land M."/>
            <person name="Hauser L."/>
            <person name="Kyrpides N."/>
            <person name="Mikhailova N."/>
            <person name="Biddle J.F."/>
            <person name="Zhang Z."/>
            <person name="Fitz-Gibbon S.T."/>
            <person name="Lowe T.M."/>
            <person name="Saltikov C."/>
            <person name="House C.H."/>
            <person name="Richardson P."/>
        </authorList>
    </citation>
    <scope>NUCLEOTIDE SEQUENCE [LARGE SCALE GENOMIC DNA]</scope>
    <source>
        <strain evidence="7">V24Sta</strain>
    </source>
</reference>
<dbReference type="Proteomes" id="UP000001694">
    <property type="component" value="Chromosome"/>
</dbReference>
<organism evidence="7 8">
    <name type="scientific">Pyrobaculum neutrophilum (strain DSM 2338 / JCM 9278 / NBRC 100436 / V24Sta)</name>
    <name type="common">Thermoproteus neutrophilus</name>
    <dbReference type="NCBI Taxonomy" id="444157"/>
    <lineage>
        <taxon>Archaea</taxon>
        <taxon>Thermoproteota</taxon>
        <taxon>Thermoprotei</taxon>
        <taxon>Thermoproteales</taxon>
        <taxon>Thermoproteaceae</taxon>
        <taxon>Pyrobaculum</taxon>
    </lineage>
</organism>
<feature type="domain" description="DNA2/NAM7 helicase-like C-terminal" evidence="6">
    <location>
        <begin position="329"/>
        <end position="433"/>
    </location>
</feature>
<evidence type="ECO:0000259" key="5">
    <source>
        <dbReference type="Pfam" id="PF00270"/>
    </source>
</evidence>
<keyword evidence="2" id="KW-0378">Hydrolase</keyword>
<evidence type="ECO:0000313" key="8">
    <source>
        <dbReference type="Proteomes" id="UP000001694"/>
    </source>
</evidence>
<dbReference type="GeneID" id="6165897"/>
<gene>
    <name evidence="7" type="ordered locus">Tneu_1113</name>
</gene>
<dbReference type="Pfam" id="PF13087">
    <property type="entry name" value="AAA_12"/>
    <property type="match status" value="1"/>
</dbReference>
<evidence type="ECO:0000256" key="3">
    <source>
        <dbReference type="ARBA" id="ARBA00022806"/>
    </source>
</evidence>
<proteinExistence type="predicted"/>
<protein>
    <submittedName>
        <fullName evidence="7">Uncharacterized protein</fullName>
    </submittedName>
</protein>
<dbReference type="RefSeq" id="WP_012350463.1">
    <property type="nucleotide sequence ID" value="NC_010525.1"/>
</dbReference>
<dbReference type="KEGG" id="tne:Tneu_1113"/>
<dbReference type="GO" id="GO:0003676">
    <property type="term" value="F:nucleic acid binding"/>
    <property type="evidence" value="ECO:0007669"/>
    <property type="project" value="InterPro"/>
</dbReference>
<name>B1YE31_PYRNV</name>
<dbReference type="Gene3D" id="3.40.50.300">
    <property type="entry name" value="P-loop containing nucleotide triphosphate hydrolases"/>
    <property type="match status" value="2"/>
</dbReference>
<dbReference type="PANTHER" id="PTHR43788">
    <property type="entry name" value="DNA2/NAM7 HELICASE FAMILY MEMBER"/>
    <property type="match status" value="1"/>
</dbReference>
<dbReference type="InterPro" id="IPR011545">
    <property type="entry name" value="DEAD/DEAH_box_helicase_dom"/>
</dbReference>
<dbReference type="InterPro" id="IPR041679">
    <property type="entry name" value="DNA2/NAM7-like_C"/>
</dbReference>
<dbReference type="EMBL" id="CP001014">
    <property type="protein sequence ID" value="ACB40044.1"/>
    <property type="molecule type" value="Genomic_DNA"/>
</dbReference>
<dbReference type="Pfam" id="PF00270">
    <property type="entry name" value="DEAD"/>
    <property type="match status" value="1"/>
</dbReference>
<dbReference type="GO" id="GO:0005524">
    <property type="term" value="F:ATP binding"/>
    <property type="evidence" value="ECO:0007669"/>
    <property type="project" value="UniProtKB-KW"/>
</dbReference>
<dbReference type="AlphaFoldDB" id="B1YE31"/>
<dbReference type="GO" id="GO:0043139">
    <property type="term" value="F:5'-3' DNA helicase activity"/>
    <property type="evidence" value="ECO:0007669"/>
    <property type="project" value="TreeGrafter"/>
</dbReference>
<evidence type="ECO:0000256" key="4">
    <source>
        <dbReference type="ARBA" id="ARBA00022840"/>
    </source>
</evidence>
<dbReference type="OrthoDB" id="382646at2157"/>
<keyword evidence="4" id="KW-0067">ATP-binding</keyword>
<accession>B1YE31</accession>
<dbReference type="GO" id="GO:0016787">
    <property type="term" value="F:hydrolase activity"/>
    <property type="evidence" value="ECO:0007669"/>
    <property type="project" value="UniProtKB-KW"/>
</dbReference>
<dbReference type="SUPFAM" id="SSF52540">
    <property type="entry name" value="P-loop containing nucleoside triphosphate hydrolases"/>
    <property type="match status" value="1"/>
</dbReference>
<evidence type="ECO:0000256" key="2">
    <source>
        <dbReference type="ARBA" id="ARBA00022801"/>
    </source>
</evidence>
<keyword evidence="1" id="KW-0547">Nucleotide-binding</keyword>
<dbReference type="InterPro" id="IPR050534">
    <property type="entry name" value="Coronavir_polyprotein_1ab"/>
</dbReference>
<dbReference type="PANTHER" id="PTHR43788:SF8">
    <property type="entry name" value="DNA-BINDING PROTEIN SMUBP-2"/>
    <property type="match status" value="1"/>
</dbReference>
<sequence length="484" mass="54361">MSTSFYNVDRIVKRLDQEQSRRQRVDVVFKGPPYSDIGKAVEDIVAEKLRVVGVAGVPGAGKTTFYAYLLSNLLGDSLCRGAAENLYIYIAPTNELLVDFLEKFAAFMSARGGCRSSDFAKAVRIYGSKISASEFTQLLKRADERVGLIISTDWQRVYARMYPPRPAYLLIDEASRMTLARFLVPIADGLAKGKPDDLIRGFAVIGDPNQAIGISEDEREWLLLEKAVQLREQGSDYVEIKRLDVSMRLPPETETPIKEGYYAGDLRAMGKPYLLGLTSDEVKEVMKRVAGDCERYGGAVEEALTKLSNTPLLYIETEVFEKGDQYDIERAKLTSCLAKAIRAAVELKKDEKRIAVVAPYGKMAFAARILAGDADIRFSTVASFLGREDDIIIAPAAKEYTDIAFWTYYFSDPYIFNVQLSRQRGTLVVIGHMTSLKEETETLFKRSERGLKRLKKTQVEGLRKLMKTAEMFENLEETKKVVAR</sequence>
<keyword evidence="3" id="KW-0347">Helicase</keyword>
<dbReference type="HOGENOM" id="CLU_507748_0_0_2"/>
<dbReference type="InterPro" id="IPR027417">
    <property type="entry name" value="P-loop_NTPase"/>
</dbReference>
<dbReference type="STRING" id="444157.Tneu_1113"/>
<evidence type="ECO:0000259" key="6">
    <source>
        <dbReference type="Pfam" id="PF13087"/>
    </source>
</evidence>
<dbReference type="eggNOG" id="arCOG00792">
    <property type="taxonomic scope" value="Archaea"/>
</dbReference>
<evidence type="ECO:0000313" key="7">
    <source>
        <dbReference type="EMBL" id="ACB40044.1"/>
    </source>
</evidence>
<feature type="domain" description="DEAD/DEAH-box helicase" evidence="5">
    <location>
        <begin position="41"/>
        <end position="178"/>
    </location>
</feature>
<keyword evidence="8" id="KW-1185">Reference proteome</keyword>
<evidence type="ECO:0000256" key="1">
    <source>
        <dbReference type="ARBA" id="ARBA00022741"/>
    </source>
</evidence>